<dbReference type="GO" id="GO:0005524">
    <property type="term" value="F:ATP binding"/>
    <property type="evidence" value="ECO:0007669"/>
    <property type="project" value="InterPro"/>
</dbReference>
<name>A0A1B5Z915_TRISU</name>
<protein>
    <recommendedName>
        <fullName evidence="6">ABC transporter domain-containing protein</fullName>
    </recommendedName>
</protein>
<keyword evidence="2" id="KW-0813">Transport</keyword>
<keyword evidence="8" id="KW-1185">Reference proteome</keyword>
<dbReference type="SUPFAM" id="SSF52540">
    <property type="entry name" value="P-loop containing nucleoside triphosphate hydrolases"/>
    <property type="match status" value="1"/>
</dbReference>
<evidence type="ECO:0000256" key="5">
    <source>
        <dbReference type="ARBA" id="ARBA00023136"/>
    </source>
</evidence>
<dbReference type="GO" id="GO:0042626">
    <property type="term" value="F:ATPase-coupled transmembrane transporter activity"/>
    <property type="evidence" value="ECO:0007669"/>
    <property type="project" value="TreeGrafter"/>
</dbReference>
<dbReference type="GO" id="GO:0016887">
    <property type="term" value="F:ATP hydrolysis activity"/>
    <property type="evidence" value="ECO:0007669"/>
    <property type="project" value="InterPro"/>
</dbReference>
<dbReference type="InterPro" id="IPR050352">
    <property type="entry name" value="ABCG_transporters"/>
</dbReference>
<dbReference type="InterPro" id="IPR027417">
    <property type="entry name" value="P-loop_NTPase"/>
</dbReference>
<dbReference type="Gene3D" id="3.40.50.300">
    <property type="entry name" value="P-loop containing nucleotide triphosphate hydrolases"/>
    <property type="match status" value="1"/>
</dbReference>
<evidence type="ECO:0000256" key="3">
    <source>
        <dbReference type="ARBA" id="ARBA00022692"/>
    </source>
</evidence>
<evidence type="ECO:0000313" key="8">
    <source>
        <dbReference type="Proteomes" id="UP000242715"/>
    </source>
</evidence>
<dbReference type="InterPro" id="IPR003439">
    <property type="entry name" value="ABC_transporter-like_ATP-bd"/>
</dbReference>
<keyword evidence="3" id="KW-0812">Transmembrane</keyword>
<evidence type="ECO:0000259" key="6">
    <source>
        <dbReference type="Pfam" id="PF00005"/>
    </source>
</evidence>
<dbReference type="EMBL" id="BCLP01047462">
    <property type="protein sequence ID" value="GAU10598.1"/>
    <property type="molecule type" value="Genomic_DNA"/>
</dbReference>
<evidence type="ECO:0000256" key="2">
    <source>
        <dbReference type="ARBA" id="ARBA00022448"/>
    </source>
</evidence>
<evidence type="ECO:0000256" key="1">
    <source>
        <dbReference type="ARBA" id="ARBA00004141"/>
    </source>
</evidence>
<comment type="caution">
    <text evidence="7">The sequence shown here is derived from an EMBL/GenBank/DDBJ whole genome shotgun (WGS) entry which is preliminary data.</text>
</comment>
<keyword evidence="5" id="KW-0472">Membrane</keyword>
<accession>A0A1B5Z915</accession>
<dbReference type="PANTHER" id="PTHR48041:SF109">
    <property type="entry name" value="ABC TRANSPORTER G FAMILY MEMBER 20"/>
    <property type="match status" value="1"/>
</dbReference>
<organism evidence="7 8">
    <name type="scientific">Trifolium subterraneum</name>
    <name type="common">Subterranean clover</name>
    <dbReference type="NCBI Taxonomy" id="3900"/>
    <lineage>
        <taxon>Eukaryota</taxon>
        <taxon>Viridiplantae</taxon>
        <taxon>Streptophyta</taxon>
        <taxon>Embryophyta</taxon>
        <taxon>Tracheophyta</taxon>
        <taxon>Spermatophyta</taxon>
        <taxon>Magnoliopsida</taxon>
        <taxon>eudicotyledons</taxon>
        <taxon>Gunneridae</taxon>
        <taxon>Pentapetalae</taxon>
        <taxon>rosids</taxon>
        <taxon>fabids</taxon>
        <taxon>Fabales</taxon>
        <taxon>Fabaceae</taxon>
        <taxon>Papilionoideae</taxon>
        <taxon>50 kb inversion clade</taxon>
        <taxon>NPAAA clade</taxon>
        <taxon>Hologalegina</taxon>
        <taxon>IRL clade</taxon>
        <taxon>Trifolieae</taxon>
        <taxon>Trifolium</taxon>
    </lineage>
</organism>
<reference evidence="8" key="1">
    <citation type="journal article" date="2017" name="Front. Plant Sci.">
        <title>Climate Clever Clovers: New Paradigm to Reduce the Environmental Footprint of Ruminants by Breeding Low Methanogenic Forages Utilizing Haplotype Variation.</title>
        <authorList>
            <person name="Kaur P."/>
            <person name="Appels R."/>
            <person name="Bayer P.E."/>
            <person name="Keeble-Gagnere G."/>
            <person name="Wang J."/>
            <person name="Hirakawa H."/>
            <person name="Shirasawa K."/>
            <person name="Vercoe P."/>
            <person name="Stefanova K."/>
            <person name="Durmic Z."/>
            <person name="Nichols P."/>
            <person name="Revell C."/>
            <person name="Isobe S.N."/>
            <person name="Edwards D."/>
            <person name="Erskine W."/>
        </authorList>
    </citation>
    <scope>NUCLEOTIDE SEQUENCE [LARGE SCALE GENOMIC DNA]</scope>
    <source>
        <strain evidence="8">cv. Daliak</strain>
    </source>
</reference>
<comment type="subcellular location">
    <subcellularLocation>
        <location evidence="1">Membrane</location>
        <topology evidence="1">Multi-pass membrane protein</topology>
    </subcellularLocation>
</comment>
<dbReference type="AlphaFoldDB" id="A0A1B5Z915"/>
<dbReference type="Pfam" id="PF00005">
    <property type="entry name" value="ABC_tran"/>
    <property type="match status" value="1"/>
</dbReference>
<keyword evidence="4" id="KW-1133">Transmembrane helix</keyword>
<sequence length="135" mass="15112">MTVLGASGSDKSTLIDALADIISKESLKGTVTLNDDVLESSLQKVISAYVMQDDVLFPMLTVEETLMFSAEFRLPRSLKIEEKARVQALINQLGRRNYHRRRRSLRYEPTSGLDSTSAYMLVKGFNELLRAVASL</sequence>
<dbReference type="Proteomes" id="UP000242715">
    <property type="component" value="Unassembled WGS sequence"/>
</dbReference>
<evidence type="ECO:0000313" key="7">
    <source>
        <dbReference type="EMBL" id="GAU10598.1"/>
    </source>
</evidence>
<dbReference type="OrthoDB" id="66620at2759"/>
<evidence type="ECO:0000256" key="4">
    <source>
        <dbReference type="ARBA" id="ARBA00022989"/>
    </source>
</evidence>
<dbReference type="PANTHER" id="PTHR48041">
    <property type="entry name" value="ABC TRANSPORTER G FAMILY MEMBER 28"/>
    <property type="match status" value="1"/>
</dbReference>
<dbReference type="GO" id="GO:0016020">
    <property type="term" value="C:membrane"/>
    <property type="evidence" value="ECO:0007669"/>
    <property type="project" value="UniProtKB-SubCell"/>
</dbReference>
<proteinExistence type="predicted"/>
<gene>
    <name evidence="7" type="ORF">TSUD_422970</name>
</gene>
<feature type="domain" description="ABC transporter" evidence="6">
    <location>
        <begin position="2"/>
        <end position="102"/>
    </location>
</feature>